<dbReference type="EMBL" id="GL876974">
    <property type="protein sequence ID" value="KLU90196.1"/>
    <property type="molecule type" value="Genomic_DNA"/>
</dbReference>
<protein>
    <submittedName>
        <fullName evidence="2 3">Uncharacterized protein</fullName>
    </submittedName>
</protein>
<proteinExistence type="predicted"/>
<dbReference type="EnsemblFungi" id="MAPG_09160T0">
    <property type="protein sequence ID" value="MAPG_09160T0"/>
    <property type="gene ID" value="MAPG_09160"/>
</dbReference>
<keyword evidence="4" id="KW-1185">Reference proteome</keyword>
<feature type="compositionally biased region" description="Polar residues" evidence="1">
    <location>
        <begin position="26"/>
        <end position="36"/>
    </location>
</feature>
<reference evidence="2" key="3">
    <citation type="submission" date="2011-03" db="EMBL/GenBank/DDBJ databases">
        <title>Annotation of Magnaporthe poae ATCC 64411.</title>
        <authorList>
            <person name="Ma L.-J."/>
            <person name="Dead R."/>
            <person name="Young S.K."/>
            <person name="Zeng Q."/>
            <person name="Gargeya S."/>
            <person name="Fitzgerald M."/>
            <person name="Haas B."/>
            <person name="Abouelleil A."/>
            <person name="Alvarado L."/>
            <person name="Arachchi H.M."/>
            <person name="Berlin A."/>
            <person name="Brown A."/>
            <person name="Chapman S.B."/>
            <person name="Chen Z."/>
            <person name="Dunbar C."/>
            <person name="Freedman E."/>
            <person name="Gearin G."/>
            <person name="Gellesch M."/>
            <person name="Goldberg J."/>
            <person name="Griggs A."/>
            <person name="Gujja S."/>
            <person name="Heiman D."/>
            <person name="Howarth C."/>
            <person name="Larson L."/>
            <person name="Lui A."/>
            <person name="MacDonald P.J.P."/>
            <person name="Mehta T."/>
            <person name="Montmayeur A."/>
            <person name="Murphy C."/>
            <person name="Neiman D."/>
            <person name="Pearson M."/>
            <person name="Priest M."/>
            <person name="Roberts A."/>
            <person name="Saif S."/>
            <person name="Shea T."/>
            <person name="Shenoy N."/>
            <person name="Sisk P."/>
            <person name="Stolte C."/>
            <person name="Sykes S."/>
            <person name="Yandava C."/>
            <person name="Wortman J."/>
            <person name="Nusbaum C."/>
            <person name="Birren B."/>
        </authorList>
    </citation>
    <scope>NUCLEOTIDE SEQUENCE</scope>
    <source>
        <strain evidence="2">ATCC 64411</strain>
    </source>
</reference>
<evidence type="ECO:0000256" key="1">
    <source>
        <dbReference type="SAM" id="MobiDB-lite"/>
    </source>
</evidence>
<evidence type="ECO:0000313" key="4">
    <source>
        <dbReference type="Proteomes" id="UP000011715"/>
    </source>
</evidence>
<accession>A0A0C4E981</accession>
<gene>
    <name evidence="2" type="ORF">MAPG_09160</name>
</gene>
<feature type="region of interest" description="Disordered" evidence="1">
    <location>
        <begin position="19"/>
        <end position="38"/>
    </location>
</feature>
<dbReference type="EMBL" id="ADBL01002244">
    <property type="status" value="NOT_ANNOTATED_CDS"/>
    <property type="molecule type" value="Genomic_DNA"/>
</dbReference>
<evidence type="ECO:0000313" key="3">
    <source>
        <dbReference type="EnsemblFungi" id="MAPG_09160T0"/>
    </source>
</evidence>
<organism evidence="3 4">
    <name type="scientific">Magnaporthiopsis poae (strain ATCC 64411 / 73-15)</name>
    <name type="common">Kentucky bluegrass fungus</name>
    <name type="synonym">Magnaporthe poae</name>
    <dbReference type="NCBI Taxonomy" id="644358"/>
    <lineage>
        <taxon>Eukaryota</taxon>
        <taxon>Fungi</taxon>
        <taxon>Dikarya</taxon>
        <taxon>Ascomycota</taxon>
        <taxon>Pezizomycotina</taxon>
        <taxon>Sordariomycetes</taxon>
        <taxon>Sordariomycetidae</taxon>
        <taxon>Magnaporthales</taxon>
        <taxon>Magnaporthaceae</taxon>
        <taxon>Magnaporthiopsis</taxon>
    </lineage>
</organism>
<reference evidence="2" key="1">
    <citation type="submission" date="2010-05" db="EMBL/GenBank/DDBJ databases">
        <title>The Genome Sequence of Magnaporthe poae strain ATCC 64411.</title>
        <authorList>
            <consortium name="The Broad Institute Genome Sequencing Platform"/>
            <consortium name="Broad Institute Genome Sequencing Center for Infectious Disease"/>
            <person name="Ma L.-J."/>
            <person name="Dead R."/>
            <person name="Young S."/>
            <person name="Zeng Q."/>
            <person name="Koehrsen M."/>
            <person name="Alvarado L."/>
            <person name="Berlin A."/>
            <person name="Chapman S.B."/>
            <person name="Chen Z."/>
            <person name="Freedman E."/>
            <person name="Gellesch M."/>
            <person name="Goldberg J."/>
            <person name="Griggs A."/>
            <person name="Gujja S."/>
            <person name="Heilman E.R."/>
            <person name="Heiman D."/>
            <person name="Hepburn T."/>
            <person name="Howarth C."/>
            <person name="Jen D."/>
            <person name="Larson L."/>
            <person name="Mehta T."/>
            <person name="Neiman D."/>
            <person name="Pearson M."/>
            <person name="Roberts A."/>
            <person name="Saif S."/>
            <person name="Shea T."/>
            <person name="Shenoy N."/>
            <person name="Sisk P."/>
            <person name="Stolte C."/>
            <person name="Sykes S."/>
            <person name="Walk T."/>
            <person name="White J."/>
            <person name="Yandava C."/>
            <person name="Haas B."/>
            <person name="Nusbaum C."/>
            <person name="Birren B."/>
        </authorList>
    </citation>
    <scope>NUCLEOTIDE SEQUENCE</scope>
    <source>
        <strain evidence="2">ATCC 64411</strain>
    </source>
</reference>
<name>A0A0C4E981_MAGP6</name>
<sequence>MLHGGSLCVDLGAFAPPGRRAYKEPATSTTLDQSTKAGDYLHRSPAGPFCMASVTPKASISIGIYHRAPGCHRQWSQFDADFYLATRERPPLGSRCGYRAEEAGGDAKNHVALLSSPHSRQQRPRDSPSTAPIHQSGLLLGLAVWAFSHLNQQGYRHVQPGSPFAVGFCPPALPSSVQPAETYTPLPVPIPRTRKLRFFLQLASSSTVFQRLTHPNLIRTCFSSSSSLPTQAFAARPNDKASVRYITRIPAAAATICVQADSIRYDQALLAPAERRPSLLPCH</sequence>
<dbReference type="AlphaFoldDB" id="A0A0C4E981"/>
<reference evidence="3" key="5">
    <citation type="submission" date="2015-06" db="UniProtKB">
        <authorList>
            <consortium name="EnsemblFungi"/>
        </authorList>
    </citation>
    <scope>IDENTIFICATION</scope>
    <source>
        <strain evidence="3">ATCC 64411</strain>
    </source>
</reference>
<reference evidence="4" key="2">
    <citation type="submission" date="2010-05" db="EMBL/GenBank/DDBJ databases">
        <title>The genome sequence of Magnaporthe poae strain ATCC 64411.</title>
        <authorList>
            <person name="Ma L.-J."/>
            <person name="Dead R."/>
            <person name="Young S."/>
            <person name="Zeng Q."/>
            <person name="Koehrsen M."/>
            <person name="Alvarado L."/>
            <person name="Berlin A."/>
            <person name="Chapman S.B."/>
            <person name="Chen Z."/>
            <person name="Freedman E."/>
            <person name="Gellesch M."/>
            <person name="Goldberg J."/>
            <person name="Griggs A."/>
            <person name="Gujja S."/>
            <person name="Heilman E.R."/>
            <person name="Heiman D."/>
            <person name="Hepburn T."/>
            <person name="Howarth C."/>
            <person name="Jen D."/>
            <person name="Larson L."/>
            <person name="Mehta T."/>
            <person name="Neiman D."/>
            <person name="Pearson M."/>
            <person name="Roberts A."/>
            <person name="Saif S."/>
            <person name="Shea T."/>
            <person name="Shenoy N."/>
            <person name="Sisk P."/>
            <person name="Stolte C."/>
            <person name="Sykes S."/>
            <person name="Walk T."/>
            <person name="White J."/>
            <person name="Yandava C."/>
            <person name="Haas B."/>
            <person name="Nusbaum C."/>
            <person name="Birren B."/>
        </authorList>
    </citation>
    <scope>NUCLEOTIDE SEQUENCE [LARGE SCALE GENOMIC DNA]</scope>
    <source>
        <strain evidence="4">ATCC 64411 / 73-15</strain>
    </source>
</reference>
<dbReference type="VEuPathDB" id="FungiDB:MAPG_09160"/>
<evidence type="ECO:0000313" key="2">
    <source>
        <dbReference type="EMBL" id="KLU90196.1"/>
    </source>
</evidence>
<dbReference type="Proteomes" id="UP000011715">
    <property type="component" value="Unassembled WGS sequence"/>
</dbReference>
<reference evidence="3" key="4">
    <citation type="journal article" date="2015" name="G3 (Bethesda)">
        <title>Genome sequences of three phytopathogenic species of the Magnaporthaceae family of fungi.</title>
        <authorList>
            <person name="Okagaki L.H."/>
            <person name="Nunes C.C."/>
            <person name="Sailsbery J."/>
            <person name="Clay B."/>
            <person name="Brown D."/>
            <person name="John T."/>
            <person name="Oh Y."/>
            <person name="Young N."/>
            <person name="Fitzgerald M."/>
            <person name="Haas B.J."/>
            <person name="Zeng Q."/>
            <person name="Young S."/>
            <person name="Adiconis X."/>
            <person name="Fan L."/>
            <person name="Levin J.Z."/>
            <person name="Mitchell T.K."/>
            <person name="Okubara P.A."/>
            <person name="Farman M.L."/>
            <person name="Kohn L.M."/>
            <person name="Birren B."/>
            <person name="Ma L.-J."/>
            <person name="Dean R.A."/>
        </authorList>
    </citation>
    <scope>NUCLEOTIDE SEQUENCE</scope>
    <source>
        <strain evidence="3">ATCC 64411 / 73-15</strain>
    </source>
</reference>